<feature type="region of interest" description="Disordered" evidence="1">
    <location>
        <begin position="14"/>
        <end position="55"/>
    </location>
</feature>
<name>A0ABD1UM80_9LAMI</name>
<dbReference type="Proteomes" id="UP001604336">
    <property type="component" value="Unassembled WGS sequence"/>
</dbReference>
<protein>
    <submittedName>
        <fullName evidence="2">Berberine bridge enzyme-like 13</fullName>
    </submittedName>
</protein>
<dbReference type="AlphaFoldDB" id="A0ABD1UM80"/>
<proteinExistence type="predicted"/>
<reference evidence="3" key="1">
    <citation type="submission" date="2024-07" db="EMBL/GenBank/DDBJ databases">
        <title>Two chromosome-level genome assemblies of Korean endemic species Abeliophyllum distichum and Forsythia ovata (Oleaceae).</title>
        <authorList>
            <person name="Jang H."/>
        </authorList>
    </citation>
    <scope>NUCLEOTIDE SEQUENCE [LARGE SCALE GENOMIC DNA]</scope>
</reference>
<dbReference type="EMBL" id="JBFOLK010000003">
    <property type="protein sequence ID" value="KAL2526127.1"/>
    <property type="molecule type" value="Genomic_DNA"/>
</dbReference>
<feature type="compositionally biased region" description="Acidic residues" evidence="1">
    <location>
        <begin position="30"/>
        <end position="40"/>
    </location>
</feature>
<comment type="caution">
    <text evidence="2">The sequence shown here is derived from an EMBL/GenBank/DDBJ whole genome shotgun (WGS) entry which is preliminary data.</text>
</comment>
<evidence type="ECO:0000313" key="3">
    <source>
        <dbReference type="Proteomes" id="UP001604336"/>
    </source>
</evidence>
<keyword evidence="3" id="KW-1185">Reference proteome</keyword>
<gene>
    <name evidence="2" type="ORF">Adt_11181</name>
</gene>
<sequence length="121" mass="13564">MRIFKEDGQWVEKTKGFNDELGPSTLPLESGEEMDADEDAPLPRPRSQRPSSSTFSFTFTEDHYNLLNGQIDSLTSMVVGLHHTVRNLQQSVNSMTSLLQALHSHLDAVLPLHPPHPPPEH</sequence>
<accession>A0ABD1UM80</accession>
<organism evidence="2 3">
    <name type="scientific">Abeliophyllum distichum</name>
    <dbReference type="NCBI Taxonomy" id="126358"/>
    <lineage>
        <taxon>Eukaryota</taxon>
        <taxon>Viridiplantae</taxon>
        <taxon>Streptophyta</taxon>
        <taxon>Embryophyta</taxon>
        <taxon>Tracheophyta</taxon>
        <taxon>Spermatophyta</taxon>
        <taxon>Magnoliopsida</taxon>
        <taxon>eudicotyledons</taxon>
        <taxon>Gunneridae</taxon>
        <taxon>Pentapetalae</taxon>
        <taxon>asterids</taxon>
        <taxon>lamiids</taxon>
        <taxon>Lamiales</taxon>
        <taxon>Oleaceae</taxon>
        <taxon>Forsythieae</taxon>
        <taxon>Abeliophyllum</taxon>
    </lineage>
</organism>
<evidence type="ECO:0000313" key="2">
    <source>
        <dbReference type="EMBL" id="KAL2526127.1"/>
    </source>
</evidence>
<evidence type="ECO:0000256" key="1">
    <source>
        <dbReference type="SAM" id="MobiDB-lite"/>
    </source>
</evidence>